<reference evidence="2 3" key="1">
    <citation type="journal article" date="2019" name="Nat. Plants">
        <title>Stout camphor tree genome fills gaps in understanding of flowering plant genome evolution.</title>
        <authorList>
            <person name="Chaw S.M."/>
            <person name="Liu Y.C."/>
            <person name="Wu Y.W."/>
            <person name="Wang H.Y."/>
            <person name="Lin C.I."/>
            <person name="Wu C.S."/>
            <person name="Ke H.M."/>
            <person name="Chang L.Y."/>
            <person name="Hsu C.Y."/>
            <person name="Yang H.T."/>
            <person name="Sudianto E."/>
            <person name="Hsu M.H."/>
            <person name="Wu K.P."/>
            <person name="Wang L.N."/>
            <person name="Leebens-Mack J.H."/>
            <person name="Tsai I.J."/>
        </authorList>
    </citation>
    <scope>NUCLEOTIDE SEQUENCE [LARGE SCALE GENOMIC DNA]</scope>
    <source>
        <strain evidence="3">cv. Chaw 1501</strain>
        <tissue evidence="2">Young leaves</tissue>
    </source>
</reference>
<feature type="compositionally biased region" description="Basic residues" evidence="1">
    <location>
        <begin position="642"/>
        <end position="657"/>
    </location>
</feature>
<evidence type="ECO:0000313" key="3">
    <source>
        <dbReference type="Proteomes" id="UP000283530"/>
    </source>
</evidence>
<keyword evidence="3" id="KW-1185">Reference proteome</keyword>
<accession>A0A443PQV5</accession>
<dbReference type="EMBL" id="QPKB01000010">
    <property type="protein sequence ID" value="RWR93160.1"/>
    <property type="molecule type" value="Genomic_DNA"/>
</dbReference>
<feature type="region of interest" description="Disordered" evidence="1">
    <location>
        <begin position="389"/>
        <end position="421"/>
    </location>
</feature>
<dbReference type="AlphaFoldDB" id="A0A443PQV5"/>
<proteinExistence type="predicted"/>
<feature type="compositionally biased region" description="Basic and acidic residues" evidence="1">
    <location>
        <begin position="779"/>
        <end position="791"/>
    </location>
</feature>
<feature type="region of interest" description="Disordered" evidence="1">
    <location>
        <begin position="753"/>
        <end position="791"/>
    </location>
</feature>
<organism evidence="2 3">
    <name type="scientific">Cinnamomum micranthum f. kanehirae</name>
    <dbReference type="NCBI Taxonomy" id="337451"/>
    <lineage>
        <taxon>Eukaryota</taxon>
        <taxon>Viridiplantae</taxon>
        <taxon>Streptophyta</taxon>
        <taxon>Embryophyta</taxon>
        <taxon>Tracheophyta</taxon>
        <taxon>Spermatophyta</taxon>
        <taxon>Magnoliopsida</taxon>
        <taxon>Magnoliidae</taxon>
        <taxon>Laurales</taxon>
        <taxon>Lauraceae</taxon>
        <taxon>Cinnamomum</taxon>
    </lineage>
</organism>
<feature type="region of interest" description="Disordered" evidence="1">
    <location>
        <begin position="634"/>
        <end position="699"/>
    </location>
</feature>
<evidence type="ECO:0000313" key="2">
    <source>
        <dbReference type="EMBL" id="RWR93160.1"/>
    </source>
</evidence>
<dbReference type="OrthoDB" id="755659at2759"/>
<dbReference type="Proteomes" id="UP000283530">
    <property type="component" value="Unassembled WGS sequence"/>
</dbReference>
<dbReference type="PANTHER" id="PTHR36723">
    <property type="entry name" value="F22C12.19"/>
    <property type="match status" value="1"/>
</dbReference>
<sequence length="791" mass="85950">MDAVEMPLPADVVVSNLLAAEARVSTTLAANVSVLRSISATAASTGVLQYCSSPVLVASPSDLHAVRSYMMNPVATLDQSSISRSKEADVEFRMLENLSRIHDYDDSSKLSGCNDANNPLPRGTGLHYRAGKVPRSSSPCSKRPRTHQGENSMSIARTDVDNAVSRKTRCNPTKCTSAEKSRVIRQRHNQDGKRGDKRSFRAPAKTKLDIFSSKAGMGSSDSTYGGNNILGVYGLKSDIHDVTQLVDELSLSELLDGSYKCPNLYRDKGKKVADTNESIISSVKKACSVLFHHSAVVSRNIPGLDSICSKRTHPSSCSNESNRDNGDNSIEELASAIKDSCIPGALTSLNNSPLLQPKDILERLTLPPTNDLDALLRDAPGPAVSLQTNEMLSGRQSKKSSLPPFAWSESHGGQSKVNSDSGKLFTNRNMFPTRWVRLDSYCSLHGNATSCFSDLVTCDSHTGGPSQEQKIDGKVETQPPVTCSYLDLDKNFPKRGSNVMSSYNSLESGGCLGSTDSHPGFQFKERIFLGTQEVEESKKNHGNEAISMDPPNRSLDQEDANNCTEIEQQIERTMHTGSDSIIGYSPLTCTVRGTNQFLWHSPSKGISKEGMLSPRLLAAAQILCELASHSDLTGKQEEKLRWPKKPSQKPMKARKLRSSLGKVEDLSVTLEPLAKPGHAGKSTGQIPSQRRKFSAEKNKNHINMKDIIHQGSVTWSVPSASRYPVSSERDITSSSKHGSVDPIKLVGLMASPPNVEKACSSSQQKQRKTLVIAPVVNNHGKDGSRGRGYKE</sequence>
<comment type="caution">
    <text evidence="2">The sequence shown here is derived from an EMBL/GenBank/DDBJ whole genome shotgun (WGS) entry which is preliminary data.</text>
</comment>
<feature type="compositionally biased region" description="Basic and acidic residues" evidence="1">
    <location>
        <begin position="177"/>
        <end position="199"/>
    </location>
</feature>
<dbReference type="PANTHER" id="PTHR36723:SF1">
    <property type="entry name" value="F22C12.19"/>
    <property type="match status" value="1"/>
</dbReference>
<evidence type="ECO:0000256" key="1">
    <source>
        <dbReference type="SAM" id="MobiDB-lite"/>
    </source>
</evidence>
<feature type="compositionally biased region" description="Polar residues" evidence="1">
    <location>
        <begin position="411"/>
        <end position="421"/>
    </location>
</feature>
<name>A0A443PQV5_9MAGN</name>
<gene>
    <name evidence="2" type="ORF">CKAN_02239600</name>
</gene>
<feature type="region of interest" description="Disordered" evidence="1">
    <location>
        <begin position="119"/>
        <end position="203"/>
    </location>
</feature>
<protein>
    <submittedName>
        <fullName evidence="2">Uncharacterized protein</fullName>
    </submittedName>
</protein>